<accession>A0A7G5C367</accession>
<dbReference type="AlphaFoldDB" id="A0A7G5C367"/>
<dbReference type="KEGG" id="cchl:FPL14_22600"/>
<reference evidence="1 2" key="1">
    <citation type="submission" date="2019-07" db="EMBL/GenBank/DDBJ databases">
        <authorList>
            <person name="Kim J.K."/>
            <person name="Cheong H.-M."/>
            <person name="Choi Y."/>
            <person name="Hwang K.J."/>
            <person name="Lee S."/>
            <person name="Choi C."/>
        </authorList>
    </citation>
    <scope>NUCLEOTIDE SEQUENCE [LARGE SCALE GENOMIC DNA]</scope>
    <source>
        <strain evidence="1 2">KS 22</strain>
    </source>
</reference>
<keyword evidence="2" id="KW-1185">Reference proteome</keyword>
<protein>
    <submittedName>
        <fullName evidence="1">Permease</fullName>
    </submittedName>
</protein>
<evidence type="ECO:0000313" key="1">
    <source>
        <dbReference type="EMBL" id="QMV43651.1"/>
    </source>
</evidence>
<gene>
    <name evidence="1" type="ORF">FPL14_22600</name>
</gene>
<dbReference type="RefSeq" id="WP_182299888.1">
    <property type="nucleotide sequence ID" value="NZ_CP041969.1"/>
</dbReference>
<dbReference type="EMBL" id="CP041969">
    <property type="protein sequence ID" value="QMV43651.1"/>
    <property type="molecule type" value="Genomic_DNA"/>
</dbReference>
<proteinExistence type="predicted"/>
<sequence length="573" mass="64625">MIRQYENFKLALYCPAPDLANIPEDSLSEDMSFLEKHLKLSKVYIENHRGDISLSKERLTELKRFFEKRGIQTAGGITPTLPASYRPGYSRLFGSICYTDPESRSKFQEQVETAASVFDEIIFDDFFFTNCACDDCLERKGDSTWERFRLELMVDVSVNLIRIPAKAINPEVKLVIKYPNWIESYQATGYNTEEQPAIFDGIYTGTETRNPANSQQRIPRYASYSLLRWMERLKPGANGGGWFDSLDCTYVDYYLEQANLTVFGKAKELTLFCYGLLKDSVYVPALGFQLDKLDMVAGEIGNPIGLKVYDPHHARGEDHLVNYLGMLGLPLEPSPRFPEPGEDDKVLVTAASAQDDEIIGKIKSYVQAGGQVVMTSGFVEAMQGRGIEHLTTLRPNGKKISIGRYGALTDSCTFRDFADGEAISYPVFDYSTNGTWQRIVGFNGDNNIPILMYDHYGKGTLYTLVIPDNFADLAKLPVPILNELRETLADHLPMQLEGKAGASLFLYENSTFILESFRTDPESWWIGIPARCRLIPLAGARPPRLYRHNAETGNTEWEIRLSPGSYSAFRIVE</sequence>
<evidence type="ECO:0000313" key="2">
    <source>
        <dbReference type="Proteomes" id="UP000515679"/>
    </source>
</evidence>
<organism evidence="1 2">
    <name type="scientific">Cohnella cholangitidis</name>
    <dbReference type="NCBI Taxonomy" id="2598458"/>
    <lineage>
        <taxon>Bacteria</taxon>
        <taxon>Bacillati</taxon>
        <taxon>Bacillota</taxon>
        <taxon>Bacilli</taxon>
        <taxon>Bacillales</taxon>
        <taxon>Paenibacillaceae</taxon>
        <taxon>Cohnella</taxon>
    </lineage>
</organism>
<dbReference type="Proteomes" id="UP000515679">
    <property type="component" value="Chromosome"/>
</dbReference>
<name>A0A7G5C367_9BACL</name>